<evidence type="ECO:0000313" key="2">
    <source>
        <dbReference type="EMBL" id="TLU61354.1"/>
    </source>
</evidence>
<dbReference type="RefSeq" id="WP_138321202.1">
    <property type="nucleotide sequence ID" value="NZ_VCBC01000017.1"/>
</dbReference>
<dbReference type="Proteomes" id="UP000307790">
    <property type="component" value="Unassembled WGS sequence"/>
</dbReference>
<reference evidence="2 3" key="1">
    <citation type="submission" date="2019-05" db="EMBL/GenBank/DDBJ databases">
        <title>Genome sequences of Thalassotalea litorea 1K03283.</title>
        <authorList>
            <person name="Zhang D."/>
        </authorList>
    </citation>
    <scope>NUCLEOTIDE SEQUENCE [LARGE SCALE GENOMIC DNA]</scope>
    <source>
        <strain evidence="2 3">MCCC 1K03283</strain>
    </source>
</reference>
<gene>
    <name evidence="2" type="ORF">FE810_15190</name>
</gene>
<proteinExistence type="predicted"/>
<dbReference type="OrthoDB" id="9256196at2"/>
<dbReference type="EMBL" id="VCBC01000017">
    <property type="protein sequence ID" value="TLU61354.1"/>
    <property type="molecule type" value="Genomic_DNA"/>
</dbReference>
<accession>A0A5R9IFM6</accession>
<protein>
    <recommendedName>
        <fullName evidence="4">DoxX family protein</fullName>
    </recommendedName>
</protein>
<keyword evidence="3" id="KW-1185">Reference proteome</keyword>
<sequence length="121" mass="13070">MKILHLALIVIITLLAIAAGMAKLLGSPQEVQFLKGFGFNSLLIMIYGLVQVTGGVLLVIPKTLKLGATITVFAFSLSCILIAVSGNYAFFLISILPIAITAFIFWQSSKFAHDKSLKQDK</sequence>
<feature type="transmembrane region" description="Helical" evidence="1">
    <location>
        <begin position="66"/>
        <end position="83"/>
    </location>
</feature>
<evidence type="ECO:0000256" key="1">
    <source>
        <dbReference type="SAM" id="Phobius"/>
    </source>
</evidence>
<keyword evidence="1" id="KW-0472">Membrane</keyword>
<evidence type="ECO:0008006" key="4">
    <source>
        <dbReference type="Google" id="ProtNLM"/>
    </source>
</evidence>
<feature type="transmembrane region" description="Helical" evidence="1">
    <location>
        <begin position="38"/>
        <end position="59"/>
    </location>
</feature>
<name>A0A5R9IFM6_9GAMM</name>
<organism evidence="2 3">
    <name type="scientific">Thalassotalea litorea</name>
    <dbReference type="NCBI Taxonomy" id="2020715"/>
    <lineage>
        <taxon>Bacteria</taxon>
        <taxon>Pseudomonadati</taxon>
        <taxon>Pseudomonadota</taxon>
        <taxon>Gammaproteobacteria</taxon>
        <taxon>Alteromonadales</taxon>
        <taxon>Colwelliaceae</taxon>
        <taxon>Thalassotalea</taxon>
    </lineage>
</organism>
<feature type="transmembrane region" description="Helical" evidence="1">
    <location>
        <begin position="89"/>
        <end position="106"/>
    </location>
</feature>
<comment type="caution">
    <text evidence="2">The sequence shown here is derived from an EMBL/GenBank/DDBJ whole genome shotgun (WGS) entry which is preliminary data.</text>
</comment>
<keyword evidence="1" id="KW-0812">Transmembrane</keyword>
<keyword evidence="1" id="KW-1133">Transmembrane helix</keyword>
<dbReference type="AlphaFoldDB" id="A0A5R9IFM6"/>
<evidence type="ECO:0000313" key="3">
    <source>
        <dbReference type="Proteomes" id="UP000307790"/>
    </source>
</evidence>